<evidence type="ECO:0000259" key="7">
    <source>
        <dbReference type="PROSITE" id="PS50067"/>
    </source>
</evidence>
<sequence>MVDLAGSERSAKTGTEGAIAREATYINKSLSFLEQIVLALSKKGTQHVPYRSSKLTHFLKDSIGGNCQTRLIACIWSDAAQINETVSTCRFAQRMMHVAVDAQQNVGGLSSVHGNLMKLDPLMQQYLEQMTEAAVAKERATLYAELKQSIGHQTLAANADELASLRNKIEELQTQLDVAHQAWARQKGSTGTATDGELQDDTSQSIAVELRAQLVLLQRQLKASQEGNAESSAGSNDALCTQTPGSGHSATSQPVTSNFQGLALAGAAGTAAPEGLHCSASSCNGKPCAKPESSKKLEAVASSRSADEEEDVSSIGSLKRQASRASRGPGVLQRMFSRTMRRPEHESFSGFPMKPKPAEEDASSPSIVILNSLTHDQLVELLKGNQVDTR</sequence>
<evidence type="ECO:0000256" key="1">
    <source>
        <dbReference type="ARBA" id="ARBA00022701"/>
    </source>
</evidence>
<gene>
    <name evidence="8" type="primary">g10883</name>
    <name evidence="8" type="ORF">VP750_LOCUS9757</name>
</gene>
<evidence type="ECO:0000256" key="5">
    <source>
        <dbReference type="SAM" id="Coils"/>
    </source>
</evidence>
<keyword evidence="9" id="KW-1185">Reference proteome</keyword>
<proteinExistence type="inferred from homology"/>
<feature type="domain" description="Kinesin motor" evidence="7">
    <location>
        <begin position="1"/>
        <end position="98"/>
    </location>
</feature>
<protein>
    <submittedName>
        <fullName evidence="8">G10883 protein</fullName>
    </submittedName>
</protein>
<dbReference type="Pfam" id="PF00225">
    <property type="entry name" value="Kinesin"/>
    <property type="match status" value="1"/>
</dbReference>
<dbReference type="Proteomes" id="UP001497392">
    <property type="component" value="Unassembled WGS sequence"/>
</dbReference>
<dbReference type="PANTHER" id="PTHR47968">
    <property type="entry name" value="CENTROMERE PROTEIN E"/>
    <property type="match status" value="1"/>
</dbReference>
<dbReference type="PANTHER" id="PTHR47968:SF36">
    <property type="entry name" value="KINESIN HEAVY CHAIN ISOFORM X1"/>
    <property type="match status" value="1"/>
</dbReference>
<comment type="caution">
    <text evidence="8">The sequence shown here is derived from an EMBL/GenBank/DDBJ whole genome shotgun (WGS) entry which is preliminary data.</text>
</comment>
<reference evidence="8 9" key="1">
    <citation type="submission" date="2024-06" db="EMBL/GenBank/DDBJ databases">
        <authorList>
            <person name="Kraege A."/>
            <person name="Thomma B."/>
        </authorList>
    </citation>
    <scope>NUCLEOTIDE SEQUENCE [LARGE SCALE GENOMIC DNA]</scope>
</reference>
<keyword evidence="2 5" id="KW-0175">Coiled coil</keyword>
<dbReference type="InterPro" id="IPR001752">
    <property type="entry name" value="Kinesin_motor_dom"/>
</dbReference>
<name>A0ABP1G6L5_9CHLO</name>
<evidence type="ECO:0000256" key="6">
    <source>
        <dbReference type="SAM" id="MobiDB-lite"/>
    </source>
</evidence>
<dbReference type="InterPro" id="IPR027417">
    <property type="entry name" value="P-loop_NTPase"/>
</dbReference>
<feature type="coiled-coil region" evidence="5">
    <location>
        <begin position="155"/>
        <end position="182"/>
    </location>
</feature>
<feature type="region of interest" description="Disordered" evidence="6">
    <location>
        <begin position="299"/>
        <end position="365"/>
    </location>
</feature>
<evidence type="ECO:0000256" key="2">
    <source>
        <dbReference type="ARBA" id="ARBA00023054"/>
    </source>
</evidence>
<evidence type="ECO:0000256" key="3">
    <source>
        <dbReference type="ARBA" id="ARBA00023175"/>
    </source>
</evidence>
<keyword evidence="3" id="KW-0505">Motor protein</keyword>
<dbReference type="InterPro" id="IPR027640">
    <property type="entry name" value="Kinesin-like_fam"/>
</dbReference>
<keyword evidence="1" id="KW-0493">Microtubule</keyword>
<organism evidence="8 9">
    <name type="scientific">Coccomyxa viridis</name>
    <dbReference type="NCBI Taxonomy" id="1274662"/>
    <lineage>
        <taxon>Eukaryota</taxon>
        <taxon>Viridiplantae</taxon>
        <taxon>Chlorophyta</taxon>
        <taxon>core chlorophytes</taxon>
        <taxon>Trebouxiophyceae</taxon>
        <taxon>Trebouxiophyceae incertae sedis</taxon>
        <taxon>Coccomyxaceae</taxon>
        <taxon>Coccomyxa</taxon>
    </lineage>
</organism>
<comment type="similarity">
    <text evidence="4">Belongs to the TRAFAC class myosin-kinesin ATPase superfamily. Kinesin family.</text>
</comment>
<dbReference type="PROSITE" id="PS50067">
    <property type="entry name" value="KINESIN_MOTOR_2"/>
    <property type="match status" value="1"/>
</dbReference>
<dbReference type="SUPFAM" id="SSF52540">
    <property type="entry name" value="P-loop containing nucleoside triphosphate hydrolases"/>
    <property type="match status" value="1"/>
</dbReference>
<dbReference type="EMBL" id="CAXHTA020000017">
    <property type="protein sequence ID" value="CAL5227851.1"/>
    <property type="molecule type" value="Genomic_DNA"/>
</dbReference>
<comment type="caution">
    <text evidence="4">Lacks conserved residue(s) required for the propagation of feature annotation.</text>
</comment>
<evidence type="ECO:0000313" key="8">
    <source>
        <dbReference type="EMBL" id="CAL5227851.1"/>
    </source>
</evidence>
<dbReference type="Gene3D" id="3.40.850.10">
    <property type="entry name" value="Kinesin motor domain"/>
    <property type="match status" value="1"/>
</dbReference>
<feature type="region of interest" description="Disordered" evidence="6">
    <location>
        <begin position="226"/>
        <end position="254"/>
    </location>
</feature>
<dbReference type="InterPro" id="IPR036961">
    <property type="entry name" value="Kinesin_motor_dom_sf"/>
</dbReference>
<evidence type="ECO:0000256" key="4">
    <source>
        <dbReference type="PROSITE-ProRule" id="PRU00283"/>
    </source>
</evidence>
<dbReference type="SMART" id="SM00129">
    <property type="entry name" value="KISc"/>
    <property type="match status" value="1"/>
</dbReference>
<evidence type="ECO:0000313" key="9">
    <source>
        <dbReference type="Proteomes" id="UP001497392"/>
    </source>
</evidence>
<accession>A0ABP1G6L5</accession>